<evidence type="ECO:0000313" key="5">
    <source>
        <dbReference type="EMBL" id="KAA0167967.1"/>
    </source>
</evidence>
<sequence length="654" mass="66829">MPTRGGRAKRPREATDSRRVTHNQSEQRRAKRINTHIDDIKTMLQSCGYLGERTDKGTILENAARFISDHVDSAPGGGGAGAAIGAMRDAPSGTSGIDYVQVFQQSGVAQAIAGMDGSFVDCNRRFSELSGFTRDEVQRRSIFNMTPAEDLQHTFEIVSELMGPTSSSMGKPVEVRQFSKPCKMRGGIVAVDVSMALLRDSHGRPSQFACAVVPSEATKGPGACGTLAGLVGPPVDGEHDAKRIALTDSSRFDQVSGFAQMSSQGASAPARGSEGLFGPPSAPPRLVDVSTSSAYSPAMAMHGMPYRAHTPSGMPPGQDQAAGVDSIAAAAIASAGTASSSAATSLSMHPPQPHMGLPMHDLSARLGSRLPGSMGGGAFGRRTDVPVALALAQRARADRIRRAAAVASSAPGAPMSSMSSAAQAAILHDDAMRAAGFADDRSLLERSQEAEPGHDPRSVTQAELGSLSRPGYRRHGVPDESALSGLHMPALNGPASARARAYSASGMSDPIADHHHAMDGAGGLSLLSAASIHHEADMAGRGGQSSAMGAGRLPTGFTASSGQPAQGSAGGALSHGMIGAGALSVNSQSQNGNGMLGAGALSVLSDAPQAFLGDSRGDLSLVSDAVGDGLHEDAEGDGAGPNGRYSTSSSQLHH</sequence>
<evidence type="ECO:0000256" key="1">
    <source>
        <dbReference type="SAM" id="MobiDB-lite"/>
    </source>
</evidence>
<dbReference type="SUPFAM" id="SSF55785">
    <property type="entry name" value="PYP-like sensor domain (PAS domain)"/>
    <property type="match status" value="1"/>
</dbReference>
<dbReference type="InterPro" id="IPR013767">
    <property type="entry name" value="PAS_fold"/>
</dbReference>
<dbReference type="Pfam" id="PF00010">
    <property type="entry name" value="HLH"/>
    <property type="match status" value="1"/>
</dbReference>
<evidence type="ECO:0000313" key="6">
    <source>
        <dbReference type="Proteomes" id="UP000322899"/>
    </source>
</evidence>
<comment type="caution">
    <text evidence="5">The sequence shown here is derived from an EMBL/GenBank/DDBJ whole genome shotgun (WGS) entry which is preliminary data.</text>
</comment>
<dbReference type="EMBL" id="VLTM01000032">
    <property type="protein sequence ID" value="KAA0161811.1"/>
    <property type="molecule type" value="Genomic_DNA"/>
</dbReference>
<dbReference type="PROSITE" id="PS50888">
    <property type="entry name" value="BHLH"/>
    <property type="match status" value="1"/>
</dbReference>
<dbReference type="Proteomes" id="UP000325113">
    <property type="component" value="Unassembled WGS sequence"/>
</dbReference>
<keyword evidence="7" id="KW-1185">Reference proteome</keyword>
<feature type="compositionally biased region" description="Polar residues" evidence="1">
    <location>
        <begin position="644"/>
        <end position="654"/>
    </location>
</feature>
<dbReference type="SMART" id="SM00353">
    <property type="entry name" value="HLH"/>
    <property type="match status" value="1"/>
</dbReference>
<evidence type="ECO:0000313" key="4">
    <source>
        <dbReference type="EMBL" id="KAA0161811.1"/>
    </source>
</evidence>
<accession>A0A5A8DTK9</accession>
<name>A0A5A8DTK9_CAFRO</name>
<evidence type="ECO:0000313" key="8">
    <source>
        <dbReference type="Proteomes" id="UP000325113"/>
    </source>
</evidence>
<dbReference type="Pfam" id="PF00989">
    <property type="entry name" value="PAS"/>
    <property type="match status" value="1"/>
</dbReference>
<dbReference type="CDD" id="cd00130">
    <property type="entry name" value="PAS"/>
    <property type="match status" value="1"/>
</dbReference>
<dbReference type="Proteomes" id="UP000322899">
    <property type="component" value="Unassembled WGS sequence"/>
</dbReference>
<feature type="region of interest" description="Disordered" evidence="1">
    <location>
        <begin position="1"/>
        <end position="29"/>
    </location>
</feature>
<dbReference type="InterPro" id="IPR035965">
    <property type="entry name" value="PAS-like_dom_sf"/>
</dbReference>
<protein>
    <recommendedName>
        <fullName evidence="2">BHLH domain-containing protein</fullName>
    </recommendedName>
</protein>
<dbReference type="SUPFAM" id="SSF47459">
    <property type="entry name" value="HLH, helix-loop-helix DNA-binding domain"/>
    <property type="match status" value="1"/>
</dbReference>
<gene>
    <name evidence="5" type="ORF">FNF27_07214</name>
    <name evidence="3" type="ORF">FNF29_01903</name>
    <name evidence="4" type="ORF">FNF31_03596</name>
</gene>
<dbReference type="GO" id="GO:0046983">
    <property type="term" value="F:protein dimerization activity"/>
    <property type="evidence" value="ECO:0007669"/>
    <property type="project" value="InterPro"/>
</dbReference>
<dbReference type="EMBL" id="VLTN01000008">
    <property type="protein sequence ID" value="KAA0155152.1"/>
    <property type="molecule type" value="Genomic_DNA"/>
</dbReference>
<dbReference type="InterPro" id="IPR000014">
    <property type="entry name" value="PAS"/>
</dbReference>
<dbReference type="Proteomes" id="UP000323011">
    <property type="component" value="Unassembled WGS sequence"/>
</dbReference>
<feature type="region of interest" description="Disordered" evidence="1">
    <location>
        <begin position="538"/>
        <end position="572"/>
    </location>
</feature>
<feature type="compositionally biased region" description="Basic and acidic residues" evidence="1">
    <location>
        <begin position="446"/>
        <end position="457"/>
    </location>
</feature>
<dbReference type="EMBL" id="VLTO01000078">
    <property type="protein sequence ID" value="KAA0167967.1"/>
    <property type="molecule type" value="Genomic_DNA"/>
</dbReference>
<evidence type="ECO:0000259" key="2">
    <source>
        <dbReference type="PROSITE" id="PS50888"/>
    </source>
</evidence>
<dbReference type="GO" id="GO:0006355">
    <property type="term" value="P:regulation of DNA-templated transcription"/>
    <property type="evidence" value="ECO:0007669"/>
    <property type="project" value="InterPro"/>
</dbReference>
<dbReference type="AlphaFoldDB" id="A0A5A8DTK9"/>
<feature type="domain" description="BHLH" evidence="2">
    <location>
        <begin position="17"/>
        <end position="70"/>
    </location>
</feature>
<feature type="region of interest" description="Disordered" evidence="1">
    <location>
        <begin position="628"/>
        <end position="654"/>
    </location>
</feature>
<organism evidence="5 6">
    <name type="scientific">Cafeteria roenbergensis</name>
    <name type="common">Marine flagellate</name>
    <dbReference type="NCBI Taxonomy" id="33653"/>
    <lineage>
        <taxon>Eukaryota</taxon>
        <taxon>Sar</taxon>
        <taxon>Stramenopiles</taxon>
        <taxon>Bigyra</taxon>
        <taxon>Opalozoa</taxon>
        <taxon>Bicosoecida</taxon>
        <taxon>Cafeteriaceae</taxon>
        <taxon>Cafeteria</taxon>
    </lineage>
</organism>
<dbReference type="Gene3D" id="3.30.450.20">
    <property type="entry name" value="PAS domain"/>
    <property type="match status" value="1"/>
</dbReference>
<feature type="compositionally biased region" description="Low complexity" evidence="1">
    <location>
        <begin position="559"/>
        <end position="572"/>
    </location>
</feature>
<reference evidence="6 7" key="1">
    <citation type="submission" date="2019-07" db="EMBL/GenBank/DDBJ databases">
        <title>Genomes of Cafeteria roenbergensis.</title>
        <authorList>
            <person name="Fischer M.G."/>
            <person name="Hackl T."/>
            <person name="Roman M."/>
        </authorList>
    </citation>
    <scope>NUCLEOTIDE SEQUENCE [LARGE SCALE GENOMIC DNA]</scope>
    <source>
        <strain evidence="3 7">BVI</strain>
        <strain evidence="4 8">Cflag</strain>
        <strain evidence="5 6">E4-10P</strain>
    </source>
</reference>
<proteinExistence type="predicted"/>
<evidence type="ECO:0000313" key="3">
    <source>
        <dbReference type="EMBL" id="KAA0155152.1"/>
    </source>
</evidence>
<dbReference type="SMART" id="SM00091">
    <property type="entry name" value="PAS"/>
    <property type="match status" value="1"/>
</dbReference>
<dbReference type="Gene3D" id="4.10.280.10">
    <property type="entry name" value="Helix-loop-helix DNA-binding domain"/>
    <property type="match status" value="1"/>
</dbReference>
<dbReference type="NCBIfam" id="TIGR00229">
    <property type="entry name" value="sensory_box"/>
    <property type="match status" value="1"/>
</dbReference>
<dbReference type="OrthoDB" id="193583at2759"/>
<dbReference type="InterPro" id="IPR011598">
    <property type="entry name" value="bHLH_dom"/>
</dbReference>
<feature type="region of interest" description="Disordered" evidence="1">
    <location>
        <begin position="446"/>
        <end position="489"/>
    </location>
</feature>
<dbReference type="InterPro" id="IPR036638">
    <property type="entry name" value="HLH_DNA-bd_sf"/>
</dbReference>
<evidence type="ECO:0000313" key="7">
    <source>
        <dbReference type="Proteomes" id="UP000323011"/>
    </source>
</evidence>
<feature type="compositionally biased region" description="Basic residues" evidence="1">
    <location>
        <begin position="1"/>
        <end position="10"/>
    </location>
</feature>